<evidence type="ECO:0000313" key="1">
    <source>
        <dbReference type="EMBL" id="SFU41162.1"/>
    </source>
</evidence>
<reference evidence="1 2" key="1">
    <citation type="submission" date="2016-10" db="EMBL/GenBank/DDBJ databases">
        <authorList>
            <person name="de Groot N.N."/>
        </authorList>
    </citation>
    <scope>NUCLEOTIDE SEQUENCE [LARGE SCALE GENOMIC DNA]</scope>
    <source>
        <strain evidence="1 2">KHGC13</strain>
    </source>
</reference>
<evidence type="ECO:0000313" key="2">
    <source>
        <dbReference type="Proteomes" id="UP000198817"/>
    </source>
</evidence>
<dbReference type="RefSeq" id="WP_090470255.1">
    <property type="nucleotide sequence ID" value="NZ_FOWF01000004.1"/>
</dbReference>
<dbReference type="EMBL" id="FPBT01000004">
    <property type="protein sequence ID" value="SFU41162.1"/>
    <property type="molecule type" value="Genomic_DNA"/>
</dbReference>
<sequence length="153" mass="17433">MNLIVCLDDNGGMMFGGRRQTRDRLVNRHILEMTKGHLVMTEGSAKMFRALPEELEKDGVSAEDTEALRRMAEQIRVEPDPLSAAGPGDFVFDEDMPPGRFADRIRTLVICRWNRVYPADLWFDLDLPGPWTRRSVQNITGSSHDPVTIEVYE</sequence>
<gene>
    <name evidence="1" type="ORF">SAMN05216508_10417</name>
</gene>
<dbReference type="Proteomes" id="UP000198817">
    <property type="component" value="Unassembled WGS sequence"/>
</dbReference>
<keyword evidence="2" id="KW-1185">Reference proteome</keyword>
<dbReference type="STRING" id="155865.SAMN05216515_104114"/>
<proteinExistence type="predicted"/>
<dbReference type="AlphaFoldDB" id="A0A1I7FY57"/>
<accession>A0A1I7FY57</accession>
<name>A0A1I7FY57_9FIRM</name>
<protein>
    <submittedName>
        <fullName evidence="1">Uncharacterized protein</fullName>
    </submittedName>
</protein>
<dbReference type="OrthoDB" id="1851235at2"/>
<organism evidence="1 2">
    <name type="scientific">Eubacterium pyruvativorans</name>
    <dbReference type="NCBI Taxonomy" id="155865"/>
    <lineage>
        <taxon>Bacteria</taxon>
        <taxon>Bacillati</taxon>
        <taxon>Bacillota</taxon>
        <taxon>Clostridia</taxon>
        <taxon>Eubacteriales</taxon>
        <taxon>Eubacteriaceae</taxon>
        <taxon>Eubacterium</taxon>
    </lineage>
</organism>